<feature type="domain" description="TonB-dependent receptor-like beta-barrel" evidence="17">
    <location>
        <begin position="239"/>
        <end position="674"/>
    </location>
</feature>
<dbReference type="RefSeq" id="WP_200688243.1">
    <property type="nucleotide sequence ID" value="NZ_JAEPRQ010000007.1"/>
</dbReference>
<dbReference type="InterPro" id="IPR012910">
    <property type="entry name" value="Plug_dom"/>
</dbReference>
<keyword evidence="10 15" id="KW-0798">TonB box</keyword>
<keyword evidence="13 14" id="KW-0998">Cell outer membrane</keyword>
<comment type="caution">
    <text evidence="19">The sequence shown here is derived from an EMBL/GenBank/DDBJ whole genome shotgun (WGS) entry which is preliminary data.</text>
</comment>
<evidence type="ECO:0000256" key="15">
    <source>
        <dbReference type="RuleBase" id="RU003357"/>
    </source>
</evidence>
<keyword evidence="7 16" id="KW-0732">Signal</keyword>
<evidence type="ECO:0000256" key="2">
    <source>
        <dbReference type="ARBA" id="ARBA00009810"/>
    </source>
</evidence>
<dbReference type="Gene3D" id="2.40.170.20">
    <property type="entry name" value="TonB-dependent receptor, beta-barrel domain"/>
    <property type="match status" value="1"/>
</dbReference>
<keyword evidence="6 14" id="KW-0812">Transmembrane</keyword>
<dbReference type="CDD" id="cd01347">
    <property type="entry name" value="ligand_gated_channel"/>
    <property type="match status" value="1"/>
</dbReference>
<evidence type="ECO:0000256" key="6">
    <source>
        <dbReference type="ARBA" id="ARBA00022692"/>
    </source>
</evidence>
<evidence type="ECO:0000256" key="12">
    <source>
        <dbReference type="ARBA" id="ARBA00023170"/>
    </source>
</evidence>
<reference evidence="19" key="1">
    <citation type="submission" date="2021-01" db="EMBL/GenBank/DDBJ databases">
        <title>Paracoccus amoyensis sp. nov., isolated from the surface seawater along the coast of Xiamen Island, China.</title>
        <authorList>
            <person name="Lyu L."/>
        </authorList>
    </citation>
    <scope>NUCLEOTIDE SEQUENCE</scope>
    <source>
        <strain evidence="19">MJ17</strain>
    </source>
</reference>
<evidence type="ECO:0000256" key="5">
    <source>
        <dbReference type="ARBA" id="ARBA00022496"/>
    </source>
</evidence>
<comment type="similarity">
    <text evidence="2 14 15">Belongs to the TonB-dependent receptor family.</text>
</comment>
<dbReference type="InterPro" id="IPR036942">
    <property type="entry name" value="Beta-barrel_TonB_sf"/>
</dbReference>
<dbReference type="PROSITE" id="PS52016">
    <property type="entry name" value="TONB_DEPENDENT_REC_3"/>
    <property type="match status" value="1"/>
</dbReference>
<keyword evidence="8" id="KW-0408">Iron</keyword>
<keyword evidence="11 14" id="KW-0472">Membrane</keyword>
<proteinExistence type="inferred from homology"/>
<sequence>MRIRSLILTSASTLALSLPVLAQDAVPVLPSANDDSVFVLGTITLTIDDVSGFTADGAQTTKSATPISESQQSTTVVTNDQITKQGAQNMGQALGYTAGVLAEPFGIDPRFDTPYIRGFKAEHAQYVNGLRQGRYFGAIKQEIYGMQQIEVLRGPSSSLYGAGSPLGVINMVQKRARSTDMSEVGLGFDSNGSSRLFFDVNRAPNEDLAWRVTGIGRNDSTQIEDLTNKGGYLAGAVRWTPDDATTIDLLANYTKDAPMPPTGVPFALTGTGNDDYLRELYTGQKDWDDSDRTSYAIGAEISHEFDNGWTLSQGFRYESLDWEYRTTYASAVNGDSTFSRGSSEQLEDSKTISLDTRLTGEVVTGQATHRLLFGADVRKYDAHESSQFFTAADLNWRNPDYYVDARSPYADPNAGPSLLRQVGIYVQDEIEYGNWRGSLGLRYDWVKQSGERYGAVSEFEENEVTGRAGLSYVFDNGFAPYISYSTSFDPNAGVDIDNKVLRPTEGEQWEVGVKYLPQSFDGLITVSVYDLRQSNVNRSVRRTDGPGSAIRQIDEVKSQGLEVEATAEIAEGWQIRGGYAYNRTEQIDPTGSVDPSTGLIFDGKELADAPRHLASLWIDRDFGNGLRVGGGIRHIGSRYIDGANSQKLDSVTLLDLGGSYTYGSVETSLNITNLTDEVYVGACGFSYCSYGEGRTVTAKVTYKW</sequence>
<dbReference type="GO" id="GO:0009279">
    <property type="term" value="C:cell outer membrane"/>
    <property type="evidence" value="ECO:0007669"/>
    <property type="project" value="UniProtKB-SubCell"/>
</dbReference>
<dbReference type="InterPro" id="IPR000531">
    <property type="entry name" value="Beta-barrel_TonB"/>
</dbReference>
<keyword evidence="3 14" id="KW-0813">Transport</keyword>
<dbReference type="EMBL" id="JAEPRQ010000007">
    <property type="protein sequence ID" value="MBK4217467.1"/>
    <property type="molecule type" value="Genomic_DNA"/>
</dbReference>
<dbReference type="SUPFAM" id="SSF56935">
    <property type="entry name" value="Porins"/>
    <property type="match status" value="1"/>
</dbReference>
<evidence type="ECO:0000259" key="17">
    <source>
        <dbReference type="Pfam" id="PF00593"/>
    </source>
</evidence>
<evidence type="ECO:0000256" key="14">
    <source>
        <dbReference type="PROSITE-ProRule" id="PRU01360"/>
    </source>
</evidence>
<evidence type="ECO:0000256" key="4">
    <source>
        <dbReference type="ARBA" id="ARBA00022452"/>
    </source>
</evidence>
<dbReference type="GO" id="GO:0015891">
    <property type="term" value="P:siderophore transport"/>
    <property type="evidence" value="ECO:0007669"/>
    <property type="project" value="InterPro"/>
</dbReference>
<evidence type="ECO:0000256" key="8">
    <source>
        <dbReference type="ARBA" id="ARBA00023004"/>
    </source>
</evidence>
<name>A0A934SGL1_9RHOB</name>
<dbReference type="GO" id="GO:0015344">
    <property type="term" value="F:siderophore uptake transmembrane transporter activity"/>
    <property type="evidence" value="ECO:0007669"/>
    <property type="project" value="TreeGrafter"/>
</dbReference>
<evidence type="ECO:0000256" key="3">
    <source>
        <dbReference type="ARBA" id="ARBA00022448"/>
    </source>
</evidence>
<dbReference type="Proteomes" id="UP000640485">
    <property type="component" value="Unassembled WGS sequence"/>
</dbReference>
<evidence type="ECO:0000256" key="13">
    <source>
        <dbReference type="ARBA" id="ARBA00023237"/>
    </source>
</evidence>
<dbReference type="Pfam" id="PF00593">
    <property type="entry name" value="TonB_dep_Rec_b-barrel"/>
    <property type="match status" value="1"/>
</dbReference>
<evidence type="ECO:0000256" key="1">
    <source>
        <dbReference type="ARBA" id="ARBA00004571"/>
    </source>
</evidence>
<dbReference type="InterPro" id="IPR039426">
    <property type="entry name" value="TonB-dep_rcpt-like"/>
</dbReference>
<feature type="domain" description="TonB-dependent receptor plug" evidence="18">
    <location>
        <begin position="67"/>
        <end position="168"/>
    </location>
</feature>
<keyword evidence="9" id="KW-0406">Ion transport</keyword>
<feature type="signal peptide" evidence="16">
    <location>
        <begin position="1"/>
        <end position="22"/>
    </location>
</feature>
<feature type="chain" id="PRO_5037588517" evidence="16">
    <location>
        <begin position="23"/>
        <end position="704"/>
    </location>
</feature>
<evidence type="ECO:0000256" key="10">
    <source>
        <dbReference type="ARBA" id="ARBA00023077"/>
    </source>
</evidence>
<evidence type="ECO:0000313" key="20">
    <source>
        <dbReference type="Proteomes" id="UP000640485"/>
    </source>
</evidence>
<evidence type="ECO:0000256" key="9">
    <source>
        <dbReference type="ARBA" id="ARBA00023065"/>
    </source>
</evidence>
<dbReference type="InterPro" id="IPR037066">
    <property type="entry name" value="Plug_dom_sf"/>
</dbReference>
<evidence type="ECO:0000259" key="18">
    <source>
        <dbReference type="Pfam" id="PF07715"/>
    </source>
</evidence>
<keyword evidence="12 19" id="KW-0675">Receptor</keyword>
<accession>A0A934SGL1</accession>
<keyword evidence="4 14" id="KW-1134">Transmembrane beta strand</keyword>
<dbReference type="AlphaFoldDB" id="A0A934SGL1"/>
<dbReference type="Gene3D" id="2.170.130.10">
    <property type="entry name" value="TonB-dependent receptor, plug domain"/>
    <property type="match status" value="1"/>
</dbReference>
<protein>
    <submittedName>
        <fullName evidence="19">TonB-dependent siderophore receptor</fullName>
    </submittedName>
</protein>
<gene>
    <name evidence="19" type="ORF">JJJ17_16175</name>
</gene>
<dbReference type="NCBIfam" id="TIGR01783">
    <property type="entry name" value="TonB-siderophor"/>
    <property type="match status" value="1"/>
</dbReference>
<evidence type="ECO:0000256" key="7">
    <source>
        <dbReference type="ARBA" id="ARBA00022729"/>
    </source>
</evidence>
<organism evidence="19 20">
    <name type="scientific">Paracoccus caeni</name>
    <dbReference type="NCBI Taxonomy" id="657651"/>
    <lineage>
        <taxon>Bacteria</taxon>
        <taxon>Pseudomonadati</taxon>
        <taxon>Pseudomonadota</taxon>
        <taxon>Alphaproteobacteria</taxon>
        <taxon>Rhodobacterales</taxon>
        <taxon>Paracoccaceae</taxon>
        <taxon>Paracoccus</taxon>
    </lineage>
</organism>
<evidence type="ECO:0000256" key="16">
    <source>
        <dbReference type="SAM" id="SignalP"/>
    </source>
</evidence>
<comment type="subcellular location">
    <subcellularLocation>
        <location evidence="1 14">Cell outer membrane</location>
        <topology evidence="1 14">Multi-pass membrane protein</topology>
    </subcellularLocation>
</comment>
<dbReference type="PANTHER" id="PTHR32552">
    <property type="entry name" value="FERRICHROME IRON RECEPTOR-RELATED"/>
    <property type="match status" value="1"/>
</dbReference>
<dbReference type="PANTHER" id="PTHR32552:SF68">
    <property type="entry name" value="FERRICHROME OUTER MEMBRANE TRANSPORTER_PHAGE RECEPTOR"/>
    <property type="match status" value="1"/>
</dbReference>
<keyword evidence="20" id="KW-1185">Reference proteome</keyword>
<dbReference type="Pfam" id="PF07715">
    <property type="entry name" value="Plug"/>
    <property type="match status" value="1"/>
</dbReference>
<keyword evidence="5" id="KW-0410">Iron transport</keyword>
<evidence type="ECO:0000313" key="19">
    <source>
        <dbReference type="EMBL" id="MBK4217467.1"/>
    </source>
</evidence>
<evidence type="ECO:0000256" key="11">
    <source>
        <dbReference type="ARBA" id="ARBA00023136"/>
    </source>
</evidence>
<dbReference type="GO" id="GO:0038023">
    <property type="term" value="F:signaling receptor activity"/>
    <property type="evidence" value="ECO:0007669"/>
    <property type="project" value="InterPro"/>
</dbReference>
<dbReference type="InterPro" id="IPR010105">
    <property type="entry name" value="TonB_sidphr_rcpt"/>
</dbReference>